<gene>
    <name evidence="3" type="ORF">GE061_003878</name>
</gene>
<comment type="caution">
    <text evidence="3">The sequence shown here is derived from an EMBL/GenBank/DDBJ whole genome shotgun (WGS) entry which is preliminary data.</text>
</comment>
<dbReference type="OrthoDB" id="5984255at2759"/>
<accession>A0A8S9WXN8</accession>
<sequence>MDIEKLINGVQQRPALWDQKNRFYHNRDVVRRSWNEVAEECEAEGGYKKKPPIKDKGYAGESVFVIYLDFQVKKRRIPTTMSCRVERKRIPSDVKDLEECRPRGQYGWTSTTNYQYLHGDSGPGKNQFRETESRKFPGSVSRGIEPESASEGTLVECVMRKTRYRPSNNRRVIVVNSLTTAAGTHAGDLEDELQGLYSNRWRL</sequence>
<evidence type="ECO:0000259" key="2">
    <source>
        <dbReference type="Pfam" id="PF10545"/>
    </source>
</evidence>
<evidence type="ECO:0000313" key="3">
    <source>
        <dbReference type="EMBL" id="KAF6201487.1"/>
    </source>
</evidence>
<organism evidence="3 4">
    <name type="scientific">Apolygus lucorum</name>
    <name type="common">Small green plant bug</name>
    <name type="synonym">Lygocoris lucorum</name>
    <dbReference type="NCBI Taxonomy" id="248454"/>
    <lineage>
        <taxon>Eukaryota</taxon>
        <taxon>Metazoa</taxon>
        <taxon>Ecdysozoa</taxon>
        <taxon>Arthropoda</taxon>
        <taxon>Hexapoda</taxon>
        <taxon>Insecta</taxon>
        <taxon>Pterygota</taxon>
        <taxon>Neoptera</taxon>
        <taxon>Paraneoptera</taxon>
        <taxon>Hemiptera</taxon>
        <taxon>Heteroptera</taxon>
        <taxon>Panheteroptera</taxon>
        <taxon>Cimicomorpha</taxon>
        <taxon>Miridae</taxon>
        <taxon>Mirini</taxon>
        <taxon>Apolygus</taxon>
    </lineage>
</organism>
<dbReference type="InterPro" id="IPR006578">
    <property type="entry name" value="MADF-dom"/>
</dbReference>
<feature type="region of interest" description="Disordered" evidence="1">
    <location>
        <begin position="122"/>
        <end position="146"/>
    </location>
</feature>
<evidence type="ECO:0000256" key="1">
    <source>
        <dbReference type="SAM" id="MobiDB-lite"/>
    </source>
</evidence>
<dbReference type="Proteomes" id="UP000466442">
    <property type="component" value="Linkage Group LG12"/>
</dbReference>
<dbReference type="AlphaFoldDB" id="A0A8S9WXN8"/>
<keyword evidence="4" id="KW-1185">Reference proteome</keyword>
<evidence type="ECO:0000313" key="4">
    <source>
        <dbReference type="Proteomes" id="UP000466442"/>
    </source>
</evidence>
<name>A0A8S9WXN8_APOLU</name>
<protein>
    <recommendedName>
        <fullName evidence="2">MADF domain-containing protein</fullName>
    </recommendedName>
</protein>
<dbReference type="Pfam" id="PF10545">
    <property type="entry name" value="MADF_DNA_bdg"/>
    <property type="match status" value="1"/>
</dbReference>
<dbReference type="EMBL" id="WIXP02000012">
    <property type="protein sequence ID" value="KAF6201487.1"/>
    <property type="molecule type" value="Genomic_DNA"/>
</dbReference>
<proteinExistence type="predicted"/>
<reference evidence="3" key="1">
    <citation type="journal article" date="2021" name="Mol. Ecol. Resour.">
        <title>Apolygus lucorum genome provides insights into omnivorousness and mesophyll feeding.</title>
        <authorList>
            <person name="Liu Y."/>
            <person name="Liu H."/>
            <person name="Wang H."/>
            <person name="Huang T."/>
            <person name="Liu B."/>
            <person name="Yang B."/>
            <person name="Yin L."/>
            <person name="Li B."/>
            <person name="Zhang Y."/>
            <person name="Zhang S."/>
            <person name="Jiang F."/>
            <person name="Zhang X."/>
            <person name="Ren Y."/>
            <person name="Wang B."/>
            <person name="Wang S."/>
            <person name="Lu Y."/>
            <person name="Wu K."/>
            <person name="Fan W."/>
            <person name="Wang G."/>
        </authorList>
    </citation>
    <scope>NUCLEOTIDE SEQUENCE</scope>
    <source>
        <strain evidence="3">12Hb</strain>
    </source>
</reference>
<feature type="domain" description="MADF" evidence="2">
    <location>
        <begin position="6"/>
        <end position="43"/>
    </location>
</feature>